<dbReference type="InterPro" id="IPR049073">
    <property type="entry name" value="T6SS_VgrG3-like_C"/>
</dbReference>
<reference evidence="3 4" key="1">
    <citation type="submission" date="2016-12" db="EMBL/GenBank/DDBJ databases">
        <authorList>
            <person name="Song W.-J."/>
            <person name="Kurnit D.M."/>
        </authorList>
    </citation>
    <scope>NUCLEOTIDE SEQUENCE [LARGE SCALE GENOMIC DNA]</scope>
    <source>
        <strain evidence="3 4">DSM 11393</strain>
    </source>
</reference>
<keyword evidence="4" id="KW-1185">Reference proteome</keyword>
<feature type="compositionally biased region" description="Polar residues" evidence="1">
    <location>
        <begin position="30"/>
        <end position="43"/>
    </location>
</feature>
<proteinExistence type="predicted"/>
<organism evidence="3 4">
    <name type="scientific">Desulfovibrio litoralis DSM 11393</name>
    <dbReference type="NCBI Taxonomy" id="1121455"/>
    <lineage>
        <taxon>Bacteria</taxon>
        <taxon>Pseudomonadati</taxon>
        <taxon>Thermodesulfobacteriota</taxon>
        <taxon>Desulfovibrionia</taxon>
        <taxon>Desulfovibrionales</taxon>
        <taxon>Desulfovibrionaceae</taxon>
        <taxon>Desulfovibrio</taxon>
    </lineage>
</organism>
<dbReference type="Pfam" id="PF21277">
    <property type="entry name" value="T6SS_VgrG3-like_C"/>
    <property type="match status" value="1"/>
</dbReference>
<protein>
    <recommendedName>
        <fullName evidence="2">Type VI secretion system spike protein VgrG3-like C-terminal domain-containing protein</fullName>
    </recommendedName>
</protein>
<dbReference type="AlphaFoldDB" id="A0A1M7T294"/>
<accession>A0A1M7T294</accession>
<evidence type="ECO:0000259" key="2">
    <source>
        <dbReference type="Pfam" id="PF21277"/>
    </source>
</evidence>
<feature type="region of interest" description="Disordered" evidence="1">
    <location>
        <begin position="19"/>
        <end position="43"/>
    </location>
</feature>
<evidence type="ECO:0000256" key="1">
    <source>
        <dbReference type="SAM" id="MobiDB-lite"/>
    </source>
</evidence>
<dbReference type="EMBL" id="FRDI01000006">
    <property type="protein sequence ID" value="SHN64875.1"/>
    <property type="molecule type" value="Genomic_DNA"/>
</dbReference>
<sequence length="428" mass="46606">MTYNKTIFNIEGLHQNLASKTPKRLPGGVSPSSRANSFQPNSNNLFADSLQENIQALNNKEKKKLNTQQVMAEKNAGRHFMTEQMVSDADGQRKNAHSLSTFAKVMQSSPDPLKTLDSLFANPELASQMGIDDLQSAGLKQAPFLNAFHEKLKKAGSERSERGEMAVRVGQHRRTLNKNSTIRSALNDMLKSTQRFNPDSDQFLEELRNSRGGIGSLAAKFESGRDGIAAIGYDRAGGTSYGKYQLASRVGSMDAFIDFLDDVAPDIASKLKAAGSANTGGRTGKMPAVWKQIASSEPERFENLQEQFIQASHYLPALGAISKSTGIEPENMPLAMHEVIFSTAVQHGPSGANRIFARAFNQAADKFENKEGVNIATSNELGEALIKSVYKIRSGQFASSSAAVRGSVQNRLRSEMNLALNMLKSNEA</sequence>
<dbReference type="RefSeq" id="WP_072697157.1">
    <property type="nucleotide sequence ID" value="NZ_FRDI01000006.1"/>
</dbReference>
<evidence type="ECO:0000313" key="4">
    <source>
        <dbReference type="Proteomes" id="UP000186469"/>
    </source>
</evidence>
<name>A0A1M7T294_9BACT</name>
<evidence type="ECO:0000313" key="3">
    <source>
        <dbReference type="EMBL" id="SHN64875.1"/>
    </source>
</evidence>
<dbReference type="Proteomes" id="UP000186469">
    <property type="component" value="Unassembled WGS sequence"/>
</dbReference>
<feature type="domain" description="Type VI secretion system spike protein VgrG3-like C-terminal" evidence="2">
    <location>
        <begin position="214"/>
        <end position="415"/>
    </location>
</feature>
<dbReference type="STRING" id="1121455.SAMN02745728_01468"/>
<dbReference type="OrthoDB" id="5378899at2"/>
<gene>
    <name evidence="3" type="ORF">SAMN02745728_01468</name>
</gene>